<dbReference type="Gene3D" id="3.40.720.10">
    <property type="entry name" value="Alkaline Phosphatase, subunit A"/>
    <property type="match status" value="1"/>
</dbReference>
<feature type="domain" description="Sulfatase N-terminal" evidence="1">
    <location>
        <begin position="29"/>
        <end position="320"/>
    </location>
</feature>
<dbReference type="Pfam" id="PF00884">
    <property type="entry name" value="Sulfatase"/>
    <property type="match status" value="1"/>
</dbReference>
<evidence type="ECO:0000313" key="3">
    <source>
        <dbReference type="Proteomes" id="UP000244527"/>
    </source>
</evidence>
<dbReference type="RefSeq" id="WP_108742175.1">
    <property type="nucleotide sequence ID" value="NZ_CP020918.1"/>
</dbReference>
<evidence type="ECO:0000259" key="1">
    <source>
        <dbReference type="Pfam" id="PF00884"/>
    </source>
</evidence>
<dbReference type="CDD" id="cd16027">
    <property type="entry name" value="SGSH"/>
    <property type="match status" value="1"/>
</dbReference>
<dbReference type="OrthoDB" id="9789742at2"/>
<dbReference type="InterPro" id="IPR052701">
    <property type="entry name" value="GAG_Ulvan_Degrading_Sulfatases"/>
</dbReference>
<name>A0A2S1LIH0_9FLAO</name>
<protein>
    <submittedName>
        <fullName evidence="2">Heparan N-sulfatase</fullName>
    </submittedName>
</protein>
<evidence type="ECO:0000313" key="2">
    <source>
        <dbReference type="EMBL" id="AWG23276.1"/>
    </source>
</evidence>
<dbReference type="InterPro" id="IPR000917">
    <property type="entry name" value="Sulfatase_N"/>
</dbReference>
<dbReference type="InterPro" id="IPR017850">
    <property type="entry name" value="Alkaline_phosphatase_core_sf"/>
</dbReference>
<keyword evidence="3" id="KW-1185">Reference proteome</keyword>
<dbReference type="SUPFAM" id="SSF53649">
    <property type="entry name" value="Alkaline phosphatase-like"/>
    <property type="match status" value="1"/>
</dbReference>
<accession>A0A2S1LIH0</accession>
<proteinExistence type="predicted"/>
<organism evidence="2 3">
    <name type="scientific">Flavobacterium faecale</name>
    <dbReference type="NCBI Taxonomy" id="1355330"/>
    <lineage>
        <taxon>Bacteria</taxon>
        <taxon>Pseudomonadati</taxon>
        <taxon>Bacteroidota</taxon>
        <taxon>Flavobacteriia</taxon>
        <taxon>Flavobacteriales</taxon>
        <taxon>Flavobacteriaceae</taxon>
        <taxon>Flavobacterium</taxon>
    </lineage>
</organism>
<dbReference type="EMBL" id="CP020918">
    <property type="protein sequence ID" value="AWG23276.1"/>
    <property type="molecule type" value="Genomic_DNA"/>
</dbReference>
<dbReference type="PANTHER" id="PTHR43751">
    <property type="entry name" value="SULFATASE"/>
    <property type="match status" value="1"/>
</dbReference>
<gene>
    <name evidence="2" type="ORF">FFWV33_17960</name>
</gene>
<dbReference type="KEGG" id="ffa:FFWV33_17960"/>
<dbReference type="PANTHER" id="PTHR43751:SF1">
    <property type="entry name" value="SULFATASE ATSG-RELATED"/>
    <property type="match status" value="1"/>
</dbReference>
<reference evidence="2 3" key="1">
    <citation type="submission" date="2017-04" db="EMBL/GenBank/DDBJ databases">
        <title>Compelte genome sequence of WV33.</title>
        <authorList>
            <person name="Lee P.C."/>
        </authorList>
    </citation>
    <scope>NUCLEOTIDE SEQUENCE [LARGE SCALE GENOMIC DNA]</scope>
    <source>
        <strain evidence="2 3">WV33</strain>
    </source>
</reference>
<dbReference type="AlphaFoldDB" id="A0A2S1LIH0"/>
<dbReference type="Proteomes" id="UP000244527">
    <property type="component" value="Chromosome"/>
</dbReference>
<sequence>MKKLLLIAIGSLLGFGQITIAQEKKAKRPNILFAIADDAGWKHFSAYGCKWVKTPGFDQVAKKGILFNNAYTPNGKCAPSRACIITGRNSWQLEAAANHSPDFPTKFKTYAEVLGENGFFVGFTGKGWGPGNPGEINGKERELAGPEYNEFKLKPPTTGIANIDYTKNFDAFLKARPKGEPFCFWYGGKEPHRGYEFRSGAKVGGKTIDEINEVPTFWPDNEDVRNDMLDYAFEVEYFDKHLQNMLNKLAEIGELENTIVIVTSDNGMPFPRVKGQVYEYSNHMPLAIMWPNGIKNPGRVVDDLVSFIDFAPTYLELAGISEKKSGMEKLSGRSLTDILYSKKSGTVCKDRDYQLVGKERHDVGRPNDEGYPVRGIIKDGFLYLHNFKIDRWPVGNPELGYLNCDSSPTKTAVLDSRRKEGIMKYWELNFGKRGENELYDIKKDPYCVTNLASEEKYSKLMANMNKKLTKKLIKENDPRILGNGDVFDHYPYFGEGVQNLYNNYMSGKPYKKSRINPEDIDMDMMDKK</sequence>